<keyword evidence="2" id="KW-1185">Reference proteome</keyword>
<comment type="caution">
    <text evidence="1">The sequence shown here is derived from an EMBL/GenBank/DDBJ whole genome shotgun (WGS) entry which is preliminary data.</text>
</comment>
<organism evidence="1 2">
    <name type="scientific">Methyloglobulus morosus KoM1</name>
    <dbReference type="NCBI Taxonomy" id="1116472"/>
    <lineage>
        <taxon>Bacteria</taxon>
        <taxon>Pseudomonadati</taxon>
        <taxon>Pseudomonadota</taxon>
        <taxon>Gammaproteobacteria</taxon>
        <taxon>Methylococcales</taxon>
        <taxon>Methylococcaceae</taxon>
        <taxon>Methyloglobulus</taxon>
    </lineage>
</organism>
<dbReference type="RefSeq" id="WP_023493922.1">
    <property type="nucleotide sequence ID" value="NZ_AYLO01000036.1"/>
</dbReference>
<dbReference type="GO" id="GO:0003723">
    <property type="term" value="F:RNA binding"/>
    <property type="evidence" value="ECO:0007669"/>
    <property type="project" value="InterPro"/>
</dbReference>
<dbReference type="Proteomes" id="UP000017842">
    <property type="component" value="Unassembled WGS sequence"/>
</dbReference>
<evidence type="ECO:0000313" key="1">
    <source>
        <dbReference type="EMBL" id="ESS73050.1"/>
    </source>
</evidence>
<reference evidence="1 2" key="1">
    <citation type="journal article" date="2013" name="Genome Announc.">
        <title>Draft Genome Sequence of the Methanotrophic Gammaproteobacterium Methyloglobulus morosus DSM 22980 Strain KoM1.</title>
        <authorList>
            <person name="Poehlein A."/>
            <person name="Deutzmann J.S."/>
            <person name="Daniel R."/>
            <person name="Simeonova D.D."/>
        </authorList>
    </citation>
    <scope>NUCLEOTIDE SEQUENCE [LARGE SCALE GENOMIC DNA]</scope>
    <source>
        <strain evidence="1 2">KoM1</strain>
    </source>
</reference>
<name>V5BIE4_9GAMM</name>
<dbReference type="STRING" id="1116472.MGMO_37c00110"/>
<dbReference type="OrthoDB" id="9799912at2"/>
<dbReference type="EMBL" id="AYLO01000036">
    <property type="protein sequence ID" value="ESS73050.1"/>
    <property type="molecule type" value="Genomic_DNA"/>
</dbReference>
<accession>V5BIE4</accession>
<evidence type="ECO:0008006" key="3">
    <source>
        <dbReference type="Google" id="ProtNLM"/>
    </source>
</evidence>
<dbReference type="InterPro" id="IPR018669">
    <property type="entry name" value="Toxin_HigB"/>
</dbReference>
<proteinExistence type="predicted"/>
<gene>
    <name evidence="1" type="ORF">MGMO_37c00110</name>
</gene>
<dbReference type="Pfam" id="PF09907">
    <property type="entry name" value="HigB_toxin"/>
    <property type="match status" value="1"/>
</dbReference>
<dbReference type="eggNOG" id="COG4680">
    <property type="taxonomic scope" value="Bacteria"/>
</dbReference>
<evidence type="ECO:0000313" key="2">
    <source>
        <dbReference type="Proteomes" id="UP000017842"/>
    </source>
</evidence>
<dbReference type="GO" id="GO:0110001">
    <property type="term" value="C:toxin-antitoxin complex"/>
    <property type="evidence" value="ECO:0007669"/>
    <property type="project" value="InterPro"/>
</dbReference>
<dbReference type="AlphaFoldDB" id="V5BIE4"/>
<sequence>MTHIISYGSISAFIKKHPGSKTSLNTWYQLTSKNNFPNYNALKEIFPSADVVKNDKGVSLTVFNIHGNKYRLIAAIHYNRNKLYIREILTHDEYDKGKWKSN</sequence>
<dbReference type="GO" id="GO:0004519">
    <property type="term" value="F:endonuclease activity"/>
    <property type="evidence" value="ECO:0007669"/>
    <property type="project" value="InterPro"/>
</dbReference>
<protein>
    <recommendedName>
        <fullName evidence="3">Type II toxin-antitoxin system HigB family toxin</fullName>
    </recommendedName>
</protein>
<dbReference type="PATRIC" id="fig|1116472.3.peg.1068"/>